<dbReference type="AlphaFoldDB" id="A0A6A6PYG2"/>
<reference evidence="4" key="1">
    <citation type="journal article" date="2020" name="Stud. Mycol.">
        <title>101 Dothideomycetes genomes: a test case for predicting lifestyles and emergence of pathogens.</title>
        <authorList>
            <person name="Haridas S."/>
            <person name="Albert R."/>
            <person name="Binder M."/>
            <person name="Bloem J."/>
            <person name="Labutti K."/>
            <person name="Salamov A."/>
            <person name="Andreopoulos B."/>
            <person name="Baker S."/>
            <person name="Barry K."/>
            <person name="Bills G."/>
            <person name="Bluhm B."/>
            <person name="Cannon C."/>
            <person name="Castanera R."/>
            <person name="Culley D."/>
            <person name="Daum C."/>
            <person name="Ezra D."/>
            <person name="Gonzalez J."/>
            <person name="Henrissat B."/>
            <person name="Kuo A."/>
            <person name="Liang C."/>
            <person name="Lipzen A."/>
            <person name="Lutzoni F."/>
            <person name="Magnuson J."/>
            <person name="Mondo S."/>
            <person name="Nolan M."/>
            <person name="Ohm R."/>
            <person name="Pangilinan J."/>
            <person name="Park H.-J."/>
            <person name="Ramirez L."/>
            <person name="Alfaro M."/>
            <person name="Sun H."/>
            <person name="Tritt A."/>
            <person name="Yoshinaga Y."/>
            <person name="Zwiers L.-H."/>
            <person name="Turgeon B."/>
            <person name="Goodwin S."/>
            <person name="Spatafora J."/>
            <person name="Crous P."/>
            <person name="Grigoriev I."/>
        </authorList>
    </citation>
    <scope>NUCLEOTIDE SEQUENCE</scope>
    <source>
        <strain evidence="4">CBS 113389</strain>
    </source>
</reference>
<evidence type="ECO:0000259" key="3">
    <source>
        <dbReference type="PROSITE" id="PS50158"/>
    </source>
</evidence>
<feature type="region of interest" description="Disordered" evidence="2">
    <location>
        <begin position="351"/>
        <end position="412"/>
    </location>
</feature>
<dbReference type="SUPFAM" id="SSF57756">
    <property type="entry name" value="Retrovirus zinc finger-like domains"/>
    <property type="match status" value="3"/>
</dbReference>
<dbReference type="GO" id="GO:0008270">
    <property type="term" value="F:zinc ion binding"/>
    <property type="evidence" value="ECO:0007669"/>
    <property type="project" value="UniProtKB-KW"/>
</dbReference>
<dbReference type="PANTHER" id="PTHR22639">
    <property type="entry name" value="GAG-RELATED PROTEIN"/>
    <property type="match status" value="1"/>
</dbReference>
<gene>
    <name evidence="4" type="ORF">BDY17DRAFT_95486</name>
</gene>
<evidence type="ECO:0000313" key="4">
    <source>
        <dbReference type="EMBL" id="KAF2485035.1"/>
    </source>
</evidence>
<protein>
    <recommendedName>
        <fullName evidence="3">CCHC-type domain-containing protein</fullName>
    </recommendedName>
</protein>
<organism evidence="4 5">
    <name type="scientific">Neohortaea acidophila</name>
    <dbReference type="NCBI Taxonomy" id="245834"/>
    <lineage>
        <taxon>Eukaryota</taxon>
        <taxon>Fungi</taxon>
        <taxon>Dikarya</taxon>
        <taxon>Ascomycota</taxon>
        <taxon>Pezizomycotina</taxon>
        <taxon>Dothideomycetes</taxon>
        <taxon>Dothideomycetidae</taxon>
        <taxon>Mycosphaerellales</taxon>
        <taxon>Teratosphaeriaceae</taxon>
        <taxon>Neohortaea</taxon>
    </lineage>
</organism>
<keyword evidence="1" id="KW-0479">Metal-binding</keyword>
<keyword evidence="1" id="KW-0863">Zinc-finger</keyword>
<proteinExistence type="predicted"/>
<dbReference type="GO" id="GO:0003690">
    <property type="term" value="F:double-stranded DNA binding"/>
    <property type="evidence" value="ECO:0007669"/>
    <property type="project" value="InterPro"/>
</dbReference>
<feature type="domain" description="CCHC-type" evidence="3">
    <location>
        <begin position="83"/>
        <end position="97"/>
    </location>
</feature>
<dbReference type="PANTHER" id="PTHR22639:SF3">
    <property type="entry name" value="ZINC FINGER CCHC DOMAIN-CONTAINING PROTEIN 3"/>
    <property type="match status" value="1"/>
</dbReference>
<sequence length="412" mass="44443">MGIDTWAAAESGPDAEPWKADDAAASVGEWHDGGDEPAFSGEFAQENVSKHAGERLCFNCGQPGHAKIDCTNPAVERPFDGSCRHCELPGHRAKECPLKPCSKCHGEGHTSATCSVNRVFLDLASLGIKDLPIEEAWEMLEKADKERDVDEIKQYILSYAKAYPDVTLQDLEKTFRDNKMNTYLIATEKAVSKTHSIVNLQGKAEQKYVVSVQFSAQPRRAKMAESWPESPAQNMERLTEAGFPLDGKVVVCDSCKEVGHIRKSCPNGGDSAESTAKVMCVHCNEAGHRARDCNNRPKRGGGIVCHNCSENHKASDCTKCSNCLAEDHQRAQCPLPIDWSRVKCKNCGEKGHGAKRCPQPPAEADENTAPAGDNGGNWGEGAAEGQGDSWGSGGQADNWESGAADASANSGW</sequence>
<keyword evidence="1" id="KW-0862">Zinc</keyword>
<feature type="compositionally biased region" description="Gly residues" evidence="2">
    <location>
        <begin position="373"/>
        <end position="394"/>
    </location>
</feature>
<dbReference type="SMART" id="SM00343">
    <property type="entry name" value="ZnF_C2HC"/>
    <property type="match status" value="8"/>
</dbReference>
<dbReference type="OrthoDB" id="8026949at2759"/>
<evidence type="ECO:0000256" key="1">
    <source>
        <dbReference type="PROSITE-ProRule" id="PRU00047"/>
    </source>
</evidence>
<dbReference type="Gene3D" id="4.10.60.10">
    <property type="entry name" value="Zinc finger, CCHC-type"/>
    <property type="match status" value="3"/>
</dbReference>
<dbReference type="InterPro" id="IPR036875">
    <property type="entry name" value="Znf_CCHC_sf"/>
</dbReference>
<dbReference type="EMBL" id="MU001633">
    <property type="protein sequence ID" value="KAF2485035.1"/>
    <property type="molecule type" value="Genomic_DNA"/>
</dbReference>
<dbReference type="PROSITE" id="PS50158">
    <property type="entry name" value="ZF_CCHC"/>
    <property type="match status" value="4"/>
</dbReference>
<dbReference type="Proteomes" id="UP000799767">
    <property type="component" value="Unassembled WGS sequence"/>
</dbReference>
<feature type="region of interest" description="Disordered" evidence="2">
    <location>
        <begin position="1"/>
        <end position="38"/>
    </location>
</feature>
<feature type="domain" description="CCHC-type" evidence="3">
    <location>
        <begin position="343"/>
        <end position="359"/>
    </location>
</feature>
<evidence type="ECO:0000256" key="2">
    <source>
        <dbReference type="SAM" id="MobiDB-lite"/>
    </source>
</evidence>
<dbReference type="GeneID" id="54479873"/>
<dbReference type="Pfam" id="PF00098">
    <property type="entry name" value="zf-CCHC"/>
    <property type="match status" value="3"/>
</dbReference>
<accession>A0A6A6PYG2</accession>
<keyword evidence="5" id="KW-1185">Reference proteome</keyword>
<dbReference type="InterPro" id="IPR001878">
    <property type="entry name" value="Znf_CCHC"/>
</dbReference>
<evidence type="ECO:0000313" key="5">
    <source>
        <dbReference type="Proteomes" id="UP000799767"/>
    </source>
</evidence>
<dbReference type="RefSeq" id="XP_033591604.1">
    <property type="nucleotide sequence ID" value="XM_033738872.1"/>
</dbReference>
<feature type="domain" description="CCHC-type" evidence="3">
    <location>
        <begin position="280"/>
        <end position="293"/>
    </location>
</feature>
<dbReference type="InterPro" id="IPR042509">
    <property type="entry name" value="ZCCHC3"/>
</dbReference>
<feature type="domain" description="CCHC-type" evidence="3">
    <location>
        <begin position="57"/>
        <end position="72"/>
    </location>
</feature>
<dbReference type="GO" id="GO:0003723">
    <property type="term" value="F:RNA binding"/>
    <property type="evidence" value="ECO:0007669"/>
    <property type="project" value="InterPro"/>
</dbReference>
<name>A0A6A6PYG2_9PEZI</name>